<evidence type="ECO:0000256" key="1">
    <source>
        <dbReference type="ARBA" id="ARBA00004123"/>
    </source>
</evidence>
<dbReference type="GO" id="GO:0005634">
    <property type="term" value="C:nucleus"/>
    <property type="evidence" value="ECO:0007669"/>
    <property type="project" value="UniProtKB-SubCell"/>
</dbReference>
<evidence type="ECO:0000256" key="3">
    <source>
        <dbReference type="ARBA" id="ARBA00023015"/>
    </source>
</evidence>
<gene>
    <name evidence="10" type="ORF">AC579_6423</name>
</gene>
<dbReference type="Proteomes" id="UP000073492">
    <property type="component" value="Unassembled WGS sequence"/>
</dbReference>
<evidence type="ECO:0000256" key="4">
    <source>
        <dbReference type="ARBA" id="ARBA00023125"/>
    </source>
</evidence>
<evidence type="ECO:0000256" key="7">
    <source>
        <dbReference type="SAM" id="Coils"/>
    </source>
</evidence>
<dbReference type="PANTHER" id="PTHR47416:SF8">
    <property type="entry name" value="BASIC-LEUCINE ZIPPER TRANSCRIPTION FACTOR E-RELATED"/>
    <property type="match status" value="1"/>
</dbReference>
<dbReference type="PROSITE" id="PS50217">
    <property type="entry name" value="BZIP"/>
    <property type="match status" value="1"/>
</dbReference>
<accession>A0A139I3V4</accession>
<dbReference type="SMART" id="SM00338">
    <property type="entry name" value="BRLZ"/>
    <property type="match status" value="1"/>
</dbReference>
<feature type="domain" description="BZIP" evidence="9">
    <location>
        <begin position="342"/>
        <end position="394"/>
    </location>
</feature>
<dbReference type="InterPro" id="IPR004827">
    <property type="entry name" value="bZIP"/>
</dbReference>
<organism evidence="10 11">
    <name type="scientific">Pseudocercospora musae</name>
    <dbReference type="NCBI Taxonomy" id="113226"/>
    <lineage>
        <taxon>Eukaryota</taxon>
        <taxon>Fungi</taxon>
        <taxon>Dikarya</taxon>
        <taxon>Ascomycota</taxon>
        <taxon>Pezizomycotina</taxon>
        <taxon>Dothideomycetes</taxon>
        <taxon>Dothideomycetidae</taxon>
        <taxon>Mycosphaerellales</taxon>
        <taxon>Mycosphaerellaceae</taxon>
        <taxon>Pseudocercospora</taxon>
    </lineage>
</organism>
<evidence type="ECO:0000256" key="8">
    <source>
        <dbReference type="SAM" id="MobiDB-lite"/>
    </source>
</evidence>
<dbReference type="AlphaFoldDB" id="A0A139I3V4"/>
<proteinExistence type="inferred from homology"/>
<keyword evidence="6" id="KW-0539">Nucleus</keyword>
<sequence length="745" mass="83352">MYLKQAGPCSFATPDTLRALIVARHLPSANLLSPSLQAISSIPGASRVDTPSFLDVAESVTLAQRRPTASTPSTPPPRVTRTLAGTAHSALDNKRPAFIDDDDDAAVLDPSVLDADIMQSPNATAFRKDSFAASNGVLSPADSQAWDHPYSAGLTLEPASAGASNPFHHDEPAVYMRPQSSQHPQAFAHHHPPPAWPFEHASGDCTPTTAPDFMPPPGHFETNPHHLHQRADSAHGAFTHPQPHPPHFSRPHPENFIPAPQVQTPMSPHSHQDWMGMAQQEMESRPSHKRMRPGSPARAVIDFHRRDGIRKKNGRIDIPQERNIQTIDDLIEKTTDEELLKELKQQKRLLRNREAALASRQRKKKHTEDLESKEKNYTNQIAMLEAQLSELTREREARECDWQAAHQRLQEAQRIINTMDDEKREMVMRHNEEASQLRRRVQILADQLEAGPAPAMSAAPSSTGFTDFNAEMEALNMGPHDWDNFIFVNDLQNDPQDDFSFEPKPEPVKPTPELTKKSSSSTVTPASIKRNNEHTNEQPIASGLLFMLLLCGAFVASQPAKSQPPDLPKMPEDVRAAAPAVLNNLLAETGSSTSHDFNHPAARMDQHEPMPSGLPYSNNIKPGRIDRMHRTITSPTKQQEIDQAFSLTPAQYASMTNMDYPAYNRQSGNEPAPPQRRNLAEALANLENSQPRNSKAEVYTRSLLWDQIPADVVRQFKEIVRDHKELETRQQQEQQRRRPSTKLEQ</sequence>
<name>A0A139I3V4_9PEZI</name>
<comment type="caution">
    <text evidence="10">The sequence shown here is derived from an EMBL/GenBank/DDBJ whole genome shotgun (WGS) entry which is preliminary data.</text>
</comment>
<evidence type="ECO:0000256" key="6">
    <source>
        <dbReference type="ARBA" id="ARBA00023242"/>
    </source>
</evidence>
<dbReference type="GO" id="GO:0003677">
    <property type="term" value="F:DNA binding"/>
    <property type="evidence" value="ECO:0007669"/>
    <property type="project" value="UniProtKB-KW"/>
</dbReference>
<evidence type="ECO:0000313" key="10">
    <source>
        <dbReference type="EMBL" id="KXT09377.1"/>
    </source>
</evidence>
<keyword evidence="5" id="KW-0804">Transcription</keyword>
<feature type="region of interest" description="Disordered" evidence="8">
    <location>
        <begin position="493"/>
        <end position="535"/>
    </location>
</feature>
<dbReference type="STRING" id="113226.A0A139I3V4"/>
<evidence type="ECO:0000256" key="5">
    <source>
        <dbReference type="ARBA" id="ARBA00023163"/>
    </source>
</evidence>
<dbReference type="InterPro" id="IPR046347">
    <property type="entry name" value="bZIP_sf"/>
</dbReference>
<dbReference type="PANTHER" id="PTHR47416">
    <property type="entry name" value="BASIC-LEUCINE ZIPPER TRANSCRIPTION FACTOR F-RELATED"/>
    <property type="match status" value="1"/>
</dbReference>
<dbReference type="Gene3D" id="1.20.5.170">
    <property type="match status" value="1"/>
</dbReference>
<dbReference type="OrthoDB" id="644067at2759"/>
<feature type="region of interest" description="Disordered" evidence="8">
    <location>
        <begin position="726"/>
        <end position="745"/>
    </location>
</feature>
<evidence type="ECO:0000256" key="2">
    <source>
        <dbReference type="ARBA" id="ARBA00007163"/>
    </source>
</evidence>
<dbReference type="GO" id="GO:0003700">
    <property type="term" value="F:DNA-binding transcription factor activity"/>
    <property type="evidence" value="ECO:0007669"/>
    <property type="project" value="InterPro"/>
</dbReference>
<dbReference type="CDD" id="cd14704">
    <property type="entry name" value="bZIP_HY5-like"/>
    <property type="match status" value="1"/>
</dbReference>
<evidence type="ECO:0000313" key="11">
    <source>
        <dbReference type="Proteomes" id="UP000073492"/>
    </source>
</evidence>
<comment type="similarity">
    <text evidence="2">Belongs to the bZIP family.</text>
</comment>
<keyword evidence="4" id="KW-0238">DNA-binding</keyword>
<evidence type="ECO:0000259" key="9">
    <source>
        <dbReference type="PROSITE" id="PS50217"/>
    </source>
</evidence>
<comment type="subcellular location">
    <subcellularLocation>
        <location evidence="1">Nucleus</location>
    </subcellularLocation>
</comment>
<dbReference type="Pfam" id="PF00170">
    <property type="entry name" value="bZIP_1"/>
    <property type="match status" value="1"/>
</dbReference>
<dbReference type="EMBL" id="LFZO01000348">
    <property type="protein sequence ID" value="KXT09377.1"/>
    <property type="molecule type" value="Genomic_DNA"/>
</dbReference>
<keyword evidence="11" id="KW-1185">Reference proteome</keyword>
<keyword evidence="7" id="KW-0175">Coiled coil</keyword>
<reference evidence="10 11" key="1">
    <citation type="submission" date="2015-07" db="EMBL/GenBank/DDBJ databases">
        <title>Comparative genomics of the Sigatoka disease complex on banana suggests a link between parallel evolutionary changes in Pseudocercospora fijiensis and Pseudocercospora eumusae and increased virulence on the banana host.</title>
        <authorList>
            <person name="Chang T.-C."/>
            <person name="Salvucci A."/>
            <person name="Crous P.W."/>
            <person name="Stergiopoulos I."/>
        </authorList>
    </citation>
    <scope>NUCLEOTIDE SEQUENCE [LARGE SCALE GENOMIC DNA]</scope>
    <source>
        <strain evidence="10 11">CBS 116634</strain>
    </source>
</reference>
<feature type="coiled-coil region" evidence="7">
    <location>
        <begin position="333"/>
        <end position="401"/>
    </location>
</feature>
<dbReference type="SUPFAM" id="SSF57959">
    <property type="entry name" value="Leucine zipper domain"/>
    <property type="match status" value="1"/>
</dbReference>
<protein>
    <recommendedName>
        <fullName evidence="9">BZIP domain-containing protein</fullName>
    </recommendedName>
</protein>
<keyword evidence="3" id="KW-0805">Transcription regulation</keyword>